<reference evidence="2" key="2">
    <citation type="submission" date="2018-03" db="EMBL/GenBank/DDBJ databases">
        <title>The Triticum urartu genome reveals the dynamic nature of wheat genome evolution.</title>
        <authorList>
            <person name="Ling H."/>
            <person name="Ma B."/>
            <person name="Shi X."/>
            <person name="Liu H."/>
            <person name="Dong L."/>
            <person name="Sun H."/>
            <person name="Cao Y."/>
            <person name="Gao Q."/>
            <person name="Zheng S."/>
            <person name="Li Y."/>
            <person name="Yu Y."/>
            <person name="Du H."/>
            <person name="Qi M."/>
            <person name="Li Y."/>
            <person name="Yu H."/>
            <person name="Cui Y."/>
            <person name="Wang N."/>
            <person name="Chen C."/>
            <person name="Wu H."/>
            <person name="Zhao Y."/>
            <person name="Zhang J."/>
            <person name="Li Y."/>
            <person name="Zhou W."/>
            <person name="Zhang B."/>
            <person name="Hu W."/>
            <person name="Eijk M."/>
            <person name="Tang J."/>
            <person name="Witsenboer H."/>
            <person name="Zhao S."/>
            <person name="Li Z."/>
            <person name="Zhang A."/>
            <person name="Wang D."/>
            <person name="Liang C."/>
        </authorList>
    </citation>
    <scope>NUCLEOTIDE SEQUENCE [LARGE SCALE GENOMIC DNA]</scope>
    <source>
        <strain evidence="2">cv. G1812</strain>
    </source>
</reference>
<dbReference type="Gramene" id="TuG1812G0400000006.01.T01">
    <property type="protein sequence ID" value="TuG1812G0400000006.01.T01.cds431951"/>
    <property type="gene ID" value="TuG1812G0400000006.01"/>
</dbReference>
<dbReference type="InterPro" id="IPR026960">
    <property type="entry name" value="RVT-Znf"/>
</dbReference>
<evidence type="ECO:0000313" key="2">
    <source>
        <dbReference type="EnsemblPlants" id="TuG1812G0400000006.01.T01.cds431951"/>
    </source>
</evidence>
<dbReference type="Proteomes" id="UP000015106">
    <property type="component" value="Chromosome 4"/>
</dbReference>
<reference evidence="3" key="1">
    <citation type="journal article" date="2013" name="Nature">
        <title>Draft genome of the wheat A-genome progenitor Triticum urartu.</title>
        <authorList>
            <person name="Ling H.Q."/>
            <person name="Zhao S."/>
            <person name="Liu D."/>
            <person name="Wang J."/>
            <person name="Sun H."/>
            <person name="Zhang C."/>
            <person name="Fan H."/>
            <person name="Li D."/>
            <person name="Dong L."/>
            <person name="Tao Y."/>
            <person name="Gao C."/>
            <person name="Wu H."/>
            <person name="Li Y."/>
            <person name="Cui Y."/>
            <person name="Guo X."/>
            <person name="Zheng S."/>
            <person name="Wang B."/>
            <person name="Yu K."/>
            <person name="Liang Q."/>
            <person name="Yang W."/>
            <person name="Lou X."/>
            <person name="Chen J."/>
            <person name="Feng M."/>
            <person name="Jian J."/>
            <person name="Zhang X."/>
            <person name="Luo G."/>
            <person name="Jiang Y."/>
            <person name="Liu J."/>
            <person name="Wang Z."/>
            <person name="Sha Y."/>
            <person name="Zhang B."/>
            <person name="Wu H."/>
            <person name="Tang D."/>
            <person name="Shen Q."/>
            <person name="Xue P."/>
            <person name="Zou S."/>
            <person name="Wang X."/>
            <person name="Liu X."/>
            <person name="Wang F."/>
            <person name="Yang Y."/>
            <person name="An X."/>
            <person name="Dong Z."/>
            <person name="Zhang K."/>
            <person name="Zhang X."/>
            <person name="Luo M.C."/>
            <person name="Dvorak J."/>
            <person name="Tong Y."/>
            <person name="Wang J."/>
            <person name="Yang H."/>
            <person name="Li Z."/>
            <person name="Wang D."/>
            <person name="Zhang A."/>
            <person name="Wang J."/>
        </authorList>
    </citation>
    <scope>NUCLEOTIDE SEQUENCE</scope>
    <source>
        <strain evidence="3">cv. G1812</strain>
    </source>
</reference>
<reference evidence="2" key="3">
    <citation type="submission" date="2022-06" db="UniProtKB">
        <authorList>
            <consortium name="EnsemblPlants"/>
        </authorList>
    </citation>
    <scope>IDENTIFICATION</scope>
</reference>
<keyword evidence="3" id="KW-1185">Reference proteome</keyword>
<evidence type="ECO:0000313" key="3">
    <source>
        <dbReference type="Proteomes" id="UP000015106"/>
    </source>
</evidence>
<dbReference type="EnsemblPlants" id="TuG1812G0400000006.01.T01">
    <property type="protein sequence ID" value="TuG1812G0400000006.01.T01.cds431951"/>
    <property type="gene ID" value="TuG1812G0400000006.01"/>
</dbReference>
<sequence length="101" mass="12034">FSASSAYHLFFLGRELFHAAAELWTSWAPLDIKIFVWLVLHDRLWTADRLARRQLEHPECCVLCAQEDENLNHMLLGCCFAREIWYNVLLPWRLHRRTPTP</sequence>
<protein>
    <recommendedName>
        <fullName evidence="1">Reverse transcriptase zinc-binding domain-containing protein</fullName>
    </recommendedName>
</protein>
<proteinExistence type="predicted"/>
<accession>A0A8R7Q0W2</accession>
<name>A0A8R7Q0W2_TRIUA</name>
<dbReference type="Pfam" id="PF13966">
    <property type="entry name" value="zf-RVT"/>
    <property type="match status" value="1"/>
</dbReference>
<organism evidence="2 3">
    <name type="scientific">Triticum urartu</name>
    <name type="common">Red wild einkorn</name>
    <name type="synonym">Crithodium urartu</name>
    <dbReference type="NCBI Taxonomy" id="4572"/>
    <lineage>
        <taxon>Eukaryota</taxon>
        <taxon>Viridiplantae</taxon>
        <taxon>Streptophyta</taxon>
        <taxon>Embryophyta</taxon>
        <taxon>Tracheophyta</taxon>
        <taxon>Spermatophyta</taxon>
        <taxon>Magnoliopsida</taxon>
        <taxon>Liliopsida</taxon>
        <taxon>Poales</taxon>
        <taxon>Poaceae</taxon>
        <taxon>BOP clade</taxon>
        <taxon>Pooideae</taxon>
        <taxon>Triticodae</taxon>
        <taxon>Triticeae</taxon>
        <taxon>Triticinae</taxon>
        <taxon>Triticum</taxon>
    </lineage>
</organism>
<dbReference type="AlphaFoldDB" id="A0A8R7Q0W2"/>
<evidence type="ECO:0000259" key="1">
    <source>
        <dbReference type="Pfam" id="PF13966"/>
    </source>
</evidence>
<feature type="domain" description="Reverse transcriptase zinc-binding" evidence="1">
    <location>
        <begin position="1"/>
        <end position="85"/>
    </location>
</feature>